<dbReference type="PROSITE" id="PS50048">
    <property type="entry name" value="ZN2_CY6_FUNGAL_2"/>
    <property type="match status" value="1"/>
</dbReference>
<proteinExistence type="predicted"/>
<accession>A0A9P4H978</accession>
<dbReference type="Gene3D" id="4.10.240.10">
    <property type="entry name" value="Zn(2)-C6 fungal-type DNA-binding domain"/>
    <property type="match status" value="1"/>
</dbReference>
<dbReference type="Pfam" id="PF00172">
    <property type="entry name" value="Zn_clus"/>
    <property type="match status" value="1"/>
</dbReference>
<evidence type="ECO:0000256" key="2">
    <source>
        <dbReference type="ARBA" id="ARBA00023242"/>
    </source>
</evidence>
<sequence>MAEAVATENQRTKTARTRHGCLNCKRKRRKCDEVKPSCGRCRDRGDNCTWGSRVIFRNANTIRPVTEQPPTQARRHFGAKPIRFEIKDITSEIIRDYHQFDHVDNTLETSDGPSRTTASFPQDEQGHQTQFNSVQQNSANLRSPSSGPSQVKQHTPHTPLSQVDPTSVCTTLPTTGNLHSFWDISNATLNYDDSVFLPDSAYLDAHATLRSHLMYEIRSAGTTRHTTPAADPYLQESDLPVRVNADQNVLLGAERATTPLDTLLKSTALLQSSKVALSEAAEFELWKNWIDEIAPWLDKFDSDRHFQHVLPIMARSHDHLRYSMLALSARQLERKSQSIHTEKSLSLYQKAIQLVLPELHARSTPVLATCVVLCVLEMSSSSAKAWRHHLDGCANLIQAVGIHGNSGGVNQALFWCFSRMDVCGGLIASEKTLIPITHWLGDTDSDTPANRVEARVSFDAYACDAVYLCAQVLDLLALQPQLARYGNVTTSSANGLAYEDFTGQWSILWSSIDDWCNTRPPEMHPISSTTVPLKPFPLVLYSNPAAISGNQLYHTACILMLRHKPSSINLSPESNIILWHAHQVCAISTSNHHHGAWNNSIQPLWIAGQLLSEDREREAVLELYERIERETGWGTKWRAEDLKAHWTRE</sequence>
<dbReference type="EMBL" id="ML978193">
    <property type="protein sequence ID" value="KAF2030130.1"/>
    <property type="molecule type" value="Genomic_DNA"/>
</dbReference>
<gene>
    <name evidence="5" type="ORF">EK21DRAFT_89194</name>
</gene>
<dbReference type="CDD" id="cd00067">
    <property type="entry name" value="GAL4"/>
    <property type="match status" value="1"/>
</dbReference>
<evidence type="ECO:0000313" key="5">
    <source>
        <dbReference type="EMBL" id="KAF2030130.1"/>
    </source>
</evidence>
<name>A0A9P4H978_9PLEO</name>
<dbReference type="SMART" id="SM00066">
    <property type="entry name" value="GAL4"/>
    <property type="match status" value="1"/>
</dbReference>
<protein>
    <recommendedName>
        <fullName evidence="4">Zn(2)-C6 fungal-type domain-containing protein</fullName>
    </recommendedName>
</protein>
<keyword evidence="2" id="KW-0539">Nucleus</keyword>
<feature type="compositionally biased region" description="Polar residues" evidence="3">
    <location>
        <begin position="106"/>
        <end position="168"/>
    </location>
</feature>
<dbReference type="PANTHER" id="PTHR37534:SF4">
    <property type="entry name" value="ZN(II)2CYS6 TRANSCRIPTION FACTOR (EUROFUNG)"/>
    <property type="match status" value="1"/>
</dbReference>
<dbReference type="Proteomes" id="UP000799777">
    <property type="component" value="Unassembled WGS sequence"/>
</dbReference>
<feature type="region of interest" description="Disordered" evidence="3">
    <location>
        <begin position="104"/>
        <end position="168"/>
    </location>
</feature>
<dbReference type="GO" id="GO:0005634">
    <property type="term" value="C:nucleus"/>
    <property type="evidence" value="ECO:0007669"/>
    <property type="project" value="UniProtKB-SubCell"/>
</dbReference>
<organism evidence="5 6">
    <name type="scientific">Setomelanomma holmii</name>
    <dbReference type="NCBI Taxonomy" id="210430"/>
    <lineage>
        <taxon>Eukaryota</taxon>
        <taxon>Fungi</taxon>
        <taxon>Dikarya</taxon>
        <taxon>Ascomycota</taxon>
        <taxon>Pezizomycotina</taxon>
        <taxon>Dothideomycetes</taxon>
        <taxon>Pleosporomycetidae</taxon>
        <taxon>Pleosporales</taxon>
        <taxon>Pleosporineae</taxon>
        <taxon>Phaeosphaeriaceae</taxon>
        <taxon>Setomelanomma</taxon>
    </lineage>
</organism>
<dbReference type="PANTHER" id="PTHR37534">
    <property type="entry name" value="TRANSCRIPTIONAL ACTIVATOR PROTEIN UGA3"/>
    <property type="match status" value="1"/>
</dbReference>
<dbReference type="Pfam" id="PF11951">
    <property type="entry name" value="Fungal_trans_2"/>
    <property type="match status" value="1"/>
</dbReference>
<keyword evidence="6" id="KW-1185">Reference proteome</keyword>
<dbReference type="GO" id="GO:0008270">
    <property type="term" value="F:zinc ion binding"/>
    <property type="evidence" value="ECO:0007669"/>
    <property type="project" value="InterPro"/>
</dbReference>
<dbReference type="GO" id="GO:0000976">
    <property type="term" value="F:transcription cis-regulatory region binding"/>
    <property type="evidence" value="ECO:0007669"/>
    <property type="project" value="TreeGrafter"/>
</dbReference>
<feature type="domain" description="Zn(2)-C6 fungal-type" evidence="4">
    <location>
        <begin position="20"/>
        <end position="50"/>
    </location>
</feature>
<dbReference type="InterPro" id="IPR036864">
    <property type="entry name" value="Zn2-C6_fun-type_DNA-bd_sf"/>
</dbReference>
<dbReference type="GO" id="GO:0045944">
    <property type="term" value="P:positive regulation of transcription by RNA polymerase II"/>
    <property type="evidence" value="ECO:0007669"/>
    <property type="project" value="TreeGrafter"/>
</dbReference>
<reference evidence="5" key="1">
    <citation type="journal article" date="2020" name="Stud. Mycol.">
        <title>101 Dothideomycetes genomes: a test case for predicting lifestyles and emergence of pathogens.</title>
        <authorList>
            <person name="Haridas S."/>
            <person name="Albert R."/>
            <person name="Binder M."/>
            <person name="Bloem J."/>
            <person name="Labutti K."/>
            <person name="Salamov A."/>
            <person name="Andreopoulos B."/>
            <person name="Baker S."/>
            <person name="Barry K."/>
            <person name="Bills G."/>
            <person name="Bluhm B."/>
            <person name="Cannon C."/>
            <person name="Castanera R."/>
            <person name="Culley D."/>
            <person name="Daum C."/>
            <person name="Ezra D."/>
            <person name="Gonzalez J."/>
            <person name="Henrissat B."/>
            <person name="Kuo A."/>
            <person name="Liang C."/>
            <person name="Lipzen A."/>
            <person name="Lutzoni F."/>
            <person name="Magnuson J."/>
            <person name="Mondo S."/>
            <person name="Nolan M."/>
            <person name="Ohm R."/>
            <person name="Pangilinan J."/>
            <person name="Park H.-J."/>
            <person name="Ramirez L."/>
            <person name="Alfaro M."/>
            <person name="Sun H."/>
            <person name="Tritt A."/>
            <person name="Yoshinaga Y."/>
            <person name="Zwiers L.-H."/>
            <person name="Turgeon B."/>
            <person name="Goodwin S."/>
            <person name="Spatafora J."/>
            <person name="Crous P."/>
            <person name="Grigoriev I."/>
        </authorList>
    </citation>
    <scope>NUCLEOTIDE SEQUENCE</scope>
    <source>
        <strain evidence="5">CBS 110217</strain>
    </source>
</reference>
<evidence type="ECO:0000256" key="3">
    <source>
        <dbReference type="SAM" id="MobiDB-lite"/>
    </source>
</evidence>
<dbReference type="GO" id="GO:0000981">
    <property type="term" value="F:DNA-binding transcription factor activity, RNA polymerase II-specific"/>
    <property type="evidence" value="ECO:0007669"/>
    <property type="project" value="InterPro"/>
</dbReference>
<dbReference type="CDD" id="cd12148">
    <property type="entry name" value="fungal_TF_MHR"/>
    <property type="match status" value="1"/>
</dbReference>
<dbReference type="InterPro" id="IPR021858">
    <property type="entry name" value="Fun_TF"/>
</dbReference>
<evidence type="ECO:0000313" key="6">
    <source>
        <dbReference type="Proteomes" id="UP000799777"/>
    </source>
</evidence>
<dbReference type="SUPFAM" id="SSF57701">
    <property type="entry name" value="Zn2/Cys6 DNA-binding domain"/>
    <property type="match status" value="1"/>
</dbReference>
<dbReference type="OrthoDB" id="415590at2759"/>
<evidence type="ECO:0000259" key="4">
    <source>
        <dbReference type="PROSITE" id="PS50048"/>
    </source>
</evidence>
<comment type="caution">
    <text evidence="5">The sequence shown here is derived from an EMBL/GenBank/DDBJ whole genome shotgun (WGS) entry which is preliminary data.</text>
</comment>
<dbReference type="InterPro" id="IPR001138">
    <property type="entry name" value="Zn2Cys6_DnaBD"/>
</dbReference>
<dbReference type="PROSITE" id="PS00463">
    <property type="entry name" value="ZN2_CY6_FUNGAL_1"/>
    <property type="match status" value="1"/>
</dbReference>
<evidence type="ECO:0000256" key="1">
    <source>
        <dbReference type="ARBA" id="ARBA00004123"/>
    </source>
</evidence>
<comment type="subcellular location">
    <subcellularLocation>
        <location evidence="1">Nucleus</location>
    </subcellularLocation>
</comment>
<dbReference type="AlphaFoldDB" id="A0A9P4H978"/>